<name>A0A2M9XDK2_9LEPT</name>
<dbReference type="Pfam" id="PF02566">
    <property type="entry name" value="OsmC"/>
    <property type="match status" value="1"/>
</dbReference>
<dbReference type="EMBL" id="NPDN01000004">
    <property type="protein sequence ID" value="PJZ25679.1"/>
    <property type="molecule type" value="Genomic_DNA"/>
</dbReference>
<dbReference type="RefSeq" id="WP_100706322.1">
    <property type="nucleotide sequence ID" value="NZ_NPDL01000001.1"/>
</dbReference>
<dbReference type="InterPro" id="IPR036102">
    <property type="entry name" value="OsmC/Ohrsf"/>
</dbReference>
<dbReference type="PANTHER" id="PTHR42830:SF2">
    <property type="entry name" value="OSMC_OHR FAMILY PROTEIN"/>
    <property type="match status" value="1"/>
</dbReference>
<dbReference type="AlphaFoldDB" id="A0A2M9XDK2"/>
<dbReference type="OrthoDB" id="9795405at2"/>
<evidence type="ECO:0000313" key="2">
    <source>
        <dbReference type="Proteomes" id="UP000232196"/>
    </source>
</evidence>
<reference evidence="1 2" key="1">
    <citation type="submission" date="2017-07" db="EMBL/GenBank/DDBJ databases">
        <title>Leptospira spp. isolated from tropical soils.</title>
        <authorList>
            <person name="Thibeaux R."/>
            <person name="Iraola G."/>
            <person name="Ferres I."/>
            <person name="Bierque E."/>
            <person name="Girault D."/>
            <person name="Soupe-Gilbert M.-E."/>
            <person name="Picardeau M."/>
            <person name="Goarant C."/>
        </authorList>
    </citation>
    <scope>NUCLEOTIDE SEQUENCE [LARGE SCALE GENOMIC DNA]</scope>
    <source>
        <strain evidence="1 2">MCA1-C-A1</strain>
    </source>
</reference>
<proteinExistence type="predicted"/>
<dbReference type="InterPro" id="IPR003718">
    <property type="entry name" value="OsmC/Ohr_fam"/>
</dbReference>
<protein>
    <submittedName>
        <fullName evidence="1">Osmotically inducible protein OsmC</fullName>
    </submittedName>
</protein>
<gene>
    <name evidence="1" type="ORF">CH357_08485</name>
</gene>
<dbReference type="InterPro" id="IPR052707">
    <property type="entry name" value="OsmC_Ohr_Peroxiredoxin"/>
</dbReference>
<dbReference type="SUPFAM" id="SSF82784">
    <property type="entry name" value="OsmC-like"/>
    <property type="match status" value="1"/>
</dbReference>
<comment type="caution">
    <text evidence="1">The sequence shown here is derived from an EMBL/GenBank/DDBJ whole genome shotgun (WGS) entry which is preliminary data.</text>
</comment>
<evidence type="ECO:0000313" key="1">
    <source>
        <dbReference type="EMBL" id="PJZ25679.1"/>
    </source>
</evidence>
<dbReference type="InterPro" id="IPR015946">
    <property type="entry name" value="KH_dom-like_a/b"/>
</dbReference>
<dbReference type="Gene3D" id="3.30.300.20">
    <property type="match status" value="1"/>
</dbReference>
<dbReference type="Proteomes" id="UP000232196">
    <property type="component" value="Unassembled WGS sequence"/>
</dbReference>
<keyword evidence="2" id="KW-1185">Reference proteome</keyword>
<sequence>MEEAHFYQVNVKWEKERIGTASAPGLPSIQVATPPEFPGGHSGIWSPEHLFVASVNSCYMTTFLAIAKNSKLEFSDFESSANGKLEMVDGRYSITEIVLDAKIRIPNESDRAKALKIMEKAEKACLISNSIKTTVRLIMNADIS</sequence>
<organism evidence="1 2">
    <name type="scientific">Leptospira hartskeerlii</name>
    <dbReference type="NCBI Taxonomy" id="2023177"/>
    <lineage>
        <taxon>Bacteria</taxon>
        <taxon>Pseudomonadati</taxon>
        <taxon>Spirochaetota</taxon>
        <taxon>Spirochaetia</taxon>
        <taxon>Leptospirales</taxon>
        <taxon>Leptospiraceae</taxon>
        <taxon>Leptospira</taxon>
    </lineage>
</organism>
<accession>A0A2M9XDK2</accession>
<dbReference type="PANTHER" id="PTHR42830">
    <property type="entry name" value="OSMOTICALLY INDUCIBLE FAMILY PROTEIN"/>
    <property type="match status" value="1"/>
</dbReference>